<gene>
    <name evidence="5" type="ORF">MAR_033859</name>
</gene>
<dbReference type="Pfam" id="PF04145">
    <property type="entry name" value="Ctr"/>
    <property type="match status" value="1"/>
</dbReference>
<comment type="caution">
    <text evidence="4">Lacks conserved residue(s) required for the propagation of feature annotation.</text>
</comment>
<keyword evidence="2 4" id="KW-1133">Transmembrane helix</keyword>
<evidence type="ECO:0000256" key="1">
    <source>
        <dbReference type="ARBA" id="ARBA00022692"/>
    </source>
</evidence>
<keyword evidence="4" id="KW-0813">Transport</keyword>
<feature type="transmembrane region" description="Helical" evidence="4">
    <location>
        <begin position="104"/>
        <end position="123"/>
    </location>
</feature>
<keyword evidence="6" id="KW-1185">Reference proteome</keyword>
<evidence type="ECO:0000313" key="6">
    <source>
        <dbReference type="Proteomes" id="UP001164746"/>
    </source>
</evidence>
<accession>A0ABY7GD86</accession>
<evidence type="ECO:0000256" key="2">
    <source>
        <dbReference type="ARBA" id="ARBA00022989"/>
    </source>
</evidence>
<keyword evidence="4" id="KW-0186">Copper</keyword>
<comment type="subcellular location">
    <subcellularLocation>
        <location evidence="4">Membrane</location>
        <topology evidence="4">Multi-pass membrane protein</topology>
    </subcellularLocation>
</comment>
<name>A0ABY7GD86_MYAAR</name>
<feature type="transmembrane region" description="Helical" evidence="4">
    <location>
        <begin position="168"/>
        <end position="188"/>
    </location>
</feature>
<keyword evidence="1 4" id="KW-0812">Transmembrane</keyword>
<evidence type="ECO:0000256" key="3">
    <source>
        <dbReference type="ARBA" id="ARBA00023136"/>
    </source>
</evidence>
<dbReference type="PANTHER" id="PTHR12483:SF115">
    <property type="entry name" value="COPPER TRANSPORT PROTEIN"/>
    <property type="match status" value="1"/>
</dbReference>
<evidence type="ECO:0000256" key="4">
    <source>
        <dbReference type="RuleBase" id="RU367022"/>
    </source>
</evidence>
<keyword evidence="3 4" id="KW-0472">Membrane</keyword>
<feature type="transmembrane region" description="Helical" evidence="4">
    <location>
        <begin position="194"/>
        <end position="212"/>
    </location>
</feature>
<reference evidence="5" key="1">
    <citation type="submission" date="2022-11" db="EMBL/GenBank/DDBJ databases">
        <title>Centuries of genome instability and evolution in soft-shell clam transmissible cancer (bioRxiv).</title>
        <authorList>
            <person name="Hart S.F.M."/>
            <person name="Yonemitsu M.A."/>
            <person name="Giersch R.M."/>
            <person name="Beal B.F."/>
            <person name="Arriagada G."/>
            <person name="Davis B.W."/>
            <person name="Ostrander E.A."/>
            <person name="Goff S.P."/>
            <person name="Metzger M.J."/>
        </authorList>
    </citation>
    <scope>NUCLEOTIDE SEQUENCE</scope>
    <source>
        <strain evidence="5">MELC-2E11</strain>
        <tissue evidence="5">Siphon/mantle</tissue>
    </source>
</reference>
<keyword evidence="4" id="KW-0187">Copper transport</keyword>
<dbReference type="EMBL" id="CP111028">
    <property type="protein sequence ID" value="WAR31317.1"/>
    <property type="molecule type" value="Genomic_DNA"/>
</dbReference>
<dbReference type="InterPro" id="IPR007274">
    <property type="entry name" value="Cop_transporter"/>
</dbReference>
<protein>
    <recommendedName>
        <fullName evidence="4">Copper transport protein</fullName>
    </recommendedName>
</protein>
<comment type="similarity">
    <text evidence="4">Belongs to the copper transporter (Ctr) (TC 1.A.56) family. SLC31A subfamily.</text>
</comment>
<keyword evidence="4" id="KW-0406">Ion transport</keyword>
<evidence type="ECO:0000313" key="5">
    <source>
        <dbReference type="EMBL" id="WAR31317.1"/>
    </source>
</evidence>
<feature type="transmembrane region" description="Helical" evidence="4">
    <location>
        <begin position="20"/>
        <end position="38"/>
    </location>
</feature>
<organism evidence="5 6">
    <name type="scientific">Mya arenaria</name>
    <name type="common">Soft-shell clam</name>
    <dbReference type="NCBI Taxonomy" id="6604"/>
    <lineage>
        <taxon>Eukaryota</taxon>
        <taxon>Metazoa</taxon>
        <taxon>Spiralia</taxon>
        <taxon>Lophotrochozoa</taxon>
        <taxon>Mollusca</taxon>
        <taxon>Bivalvia</taxon>
        <taxon>Autobranchia</taxon>
        <taxon>Heteroconchia</taxon>
        <taxon>Euheterodonta</taxon>
        <taxon>Imparidentia</taxon>
        <taxon>Neoheterodontei</taxon>
        <taxon>Myida</taxon>
        <taxon>Myoidea</taxon>
        <taxon>Myidae</taxon>
        <taxon>Mya</taxon>
    </lineage>
</organism>
<dbReference type="Proteomes" id="UP001164746">
    <property type="component" value="Chromosome 17"/>
</dbReference>
<proteinExistence type="inferred from homology"/>
<dbReference type="PANTHER" id="PTHR12483">
    <property type="entry name" value="SOLUTE CARRIER FAMILY 31 COPPER TRANSPORTERS"/>
    <property type="match status" value="1"/>
</dbReference>
<sequence length="225" mass="25186">MHLKKLQVCLMTLSARKRWLFYASLASVSLLGFVYLSSKSNMSTTMGHNHMGMTTMDHSGHTTADPHAGHEGMDMECGMGMMMYFHTGKCEYILFEGIRTTTSGGMIGACFAIFALGVLYEGLKVLRETLLQRAMVNKYAVGHSNSSQDTMVVSNKNVGIHMMSCSHFLQTLLHMVQVFFSYCLMLVFMTYNVWLCLSVILGAGVGYFLFGWRKAIVVDINEHCH</sequence>